<evidence type="ECO:0000313" key="2">
    <source>
        <dbReference type="EMBL" id="KAJ7369195.1"/>
    </source>
</evidence>
<gene>
    <name evidence="2" type="ORF">DFH08DRAFT_948047</name>
</gene>
<evidence type="ECO:0000256" key="1">
    <source>
        <dbReference type="SAM" id="MobiDB-lite"/>
    </source>
</evidence>
<protein>
    <submittedName>
        <fullName evidence="2">Uncharacterized protein</fullName>
    </submittedName>
</protein>
<evidence type="ECO:0000313" key="3">
    <source>
        <dbReference type="Proteomes" id="UP001218218"/>
    </source>
</evidence>
<comment type="caution">
    <text evidence="2">The sequence shown here is derived from an EMBL/GenBank/DDBJ whole genome shotgun (WGS) entry which is preliminary data.</text>
</comment>
<accession>A0AAD7AWU3</accession>
<feature type="compositionally biased region" description="Basic and acidic residues" evidence="1">
    <location>
        <begin position="81"/>
        <end position="93"/>
    </location>
</feature>
<dbReference type="AlphaFoldDB" id="A0AAD7AWU3"/>
<keyword evidence="3" id="KW-1185">Reference proteome</keyword>
<sequence length="130" mass="14336">MVKVRDVAEIFAKSKWHCTHASALKPPFFSSPHHLLLSSSSCPANGILDPPRRSNDSDDYDYDRLMSAVTPVSSPARTRKRNADHLDSDHLDSDDAPPSSLNLALQRVNGNHLESIIAFAKGQSGFEIRI</sequence>
<reference evidence="2" key="1">
    <citation type="submission" date="2023-03" db="EMBL/GenBank/DDBJ databases">
        <title>Massive genome expansion in bonnet fungi (Mycena s.s.) driven by repeated elements and novel gene families across ecological guilds.</title>
        <authorList>
            <consortium name="Lawrence Berkeley National Laboratory"/>
            <person name="Harder C.B."/>
            <person name="Miyauchi S."/>
            <person name="Viragh M."/>
            <person name="Kuo A."/>
            <person name="Thoen E."/>
            <person name="Andreopoulos B."/>
            <person name="Lu D."/>
            <person name="Skrede I."/>
            <person name="Drula E."/>
            <person name="Henrissat B."/>
            <person name="Morin E."/>
            <person name="Kohler A."/>
            <person name="Barry K."/>
            <person name="LaButti K."/>
            <person name="Morin E."/>
            <person name="Salamov A."/>
            <person name="Lipzen A."/>
            <person name="Mereny Z."/>
            <person name="Hegedus B."/>
            <person name="Baldrian P."/>
            <person name="Stursova M."/>
            <person name="Weitz H."/>
            <person name="Taylor A."/>
            <person name="Grigoriev I.V."/>
            <person name="Nagy L.G."/>
            <person name="Martin F."/>
            <person name="Kauserud H."/>
        </authorList>
    </citation>
    <scope>NUCLEOTIDE SEQUENCE</scope>
    <source>
        <strain evidence="2">CBHHK002</strain>
    </source>
</reference>
<dbReference type="Proteomes" id="UP001218218">
    <property type="component" value="Unassembled WGS sequence"/>
</dbReference>
<proteinExistence type="predicted"/>
<organism evidence="2 3">
    <name type="scientific">Mycena albidolilacea</name>
    <dbReference type="NCBI Taxonomy" id="1033008"/>
    <lineage>
        <taxon>Eukaryota</taxon>
        <taxon>Fungi</taxon>
        <taxon>Dikarya</taxon>
        <taxon>Basidiomycota</taxon>
        <taxon>Agaricomycotina</taxon>
        <taxon>Agaricomycetes</taxon>
        <taxon>Agaricomycetidae</taxon>
        <taxon>Agaricales</taxon>
        <taxon>Marasmiineae</taxon>
        <taxon>Mycenaceae</taxon>
        <taxon>Mycena</taxon>
    </lineage>
</organism>
<feature type="region of interest" description="Disordered" evidence="1">
    <location>
        <begin position="42"/>
        <end position="61"/>
    </location>
</feature>
<dbReference type="EMBL" id="JARIHO010000001">
    <property type="protein sequence ID" value="KAJ7369195.1"/>
    <property type="molecule type" value="Genomic_DNA"/>
</dbReference>
<feature type="region of interest" description="Disordered" evidence="1">
    <location>
        <begin position="69"/>
        <end position="100"/>
    </location>
</feature>
<name>A0AAD7AWU3_9AGAR</name>